<sequence length="313" mass="35742">MRIIKIVLFAQLFFSAWSTYAAIESRKTLSTEDITPSDVYVRARLIEEQLLTFDPERKLFTHAQSAPAYKVANAQPREVFFLAKSLNFSAKRLSLNYTNQDIGRNFAVHVYRNQPIHVYRVLNEALKSIQATQNTLSIAEFKADIPKMISTPTHVYNKILRNNRLLSLLNRDKIQPQDVIKIVDHCYILSQLLFAKSPVVEDAGVSVTEDISLDKTPTDVFIHLIKTLKMLQISTETSFNLLSMEITASKIEREIEPSDVLDLAMALNAQLTFLAYQQKIKVPGTNIDRQEVTPSHVFYLVSKIQATLEQKKR</sequence>
<proteinExistence type="predicted"/>
<feature type="chain" id="PRO_5045994353" evidence="1">
    <location>
        <begin position="22"/>
        <end position="313"/>
    </location>
</feature>
<comment type="caution">
    <text evidence="2">The sequence shown here is derived from an EMBL/GenBank/DDBJ whole genome shotgun (WGS) entry which is preliminary data.</text>
</comment>
<dbReference type="RefSeq" id="WP_220111837.1">
    <property type="nucleotide sequence ID" value="NZ_JAHZST010000032.1"/>
</dbReference>
<evidence type="ECO:0000313" key="2">
    <source>
        <dbReference type="EMBL" id="MBW8186617.1"/>
    </source>
</evidence>
<gene>
    <name evidence="2" type="ORF">K0625_23670</name>
</gene>
<name>A0ABS7EA86_9GAMM</name>
<organism evidence="2 3">
    <name type="scientific">Shewanella nanhaiensis</name>
    <dbReference type="NCBI Taxonomy" id="2864872"/>
    <lineage>
        <taxon>Bacteria</taxon>
        <taxon>Pseudomonadati</taxon>
        <taxon>Pseudomonadota</taxon>
        <taxon>Gammaproteobacteria</taxon>
        <taxon>Alteromonadales</taxon>
        <taxon>Shewanellaceae</taxon>
        <taxon>Shewanella</taxon>
    </lineage>
</organism>
<keyword evidence="1" id="KW-0732">Signal</keyword>
<protein>
    <submittedName>
        <fullName evidence="2">Uncharacterized protein</fullName>
    </submittedName>
</protein>
<reference evidence="2 3" key="1">
    <citation type="submission" date="2021-07" db="EMBL/GenBank/DDBJ databases">
        <title>Shewanella sp. nov, isolated from SCS.</title>
        <authorList>
            <person name="Cao W.R."/>
        </authorList>
    </citation>
    <scope>NUCLEOTIDE SEQUENCE [LARGE SCALE GENOMIC DNA]</scope>
    <source>
        <strain evidence="2 3">NR704-98</strain>
    </source>
</reference>
<keyword evidence="3" id="KW-1185">Reference proteome</keyword>
<accession>A0ABS7EA86</accession>
<evidence type="ECO:0000256" key="1">
    <source>
        <dbReference type="SAM" id="SignalP"/>
    </source>
</evidence>
<evidence type="ECO:0000313" key="3">
    <source>
        <dbReference type="Proteomes" id="UP001195963"/>
    </source>
</evidence>
<feature type="signal peptide" evidence="1">
    <location>
        <begin position="1"/>
        <end position="21"/>
    </location>
</feature>
<dbReference type="EMBL" id="JAHZST010000032">
    <property type="protein sequence ID" value="MBW8186617.1"/>
    <property type="molecule type" value="Genomic_DNA"/>
</dbReference>
<dbReference type="Proteomes" id="UP001195963">
    <property type="component" value="Unassembled WGS sequence"/>
</dbReference>